<name>A0A367WZD0_9PROT</name>
<keyword evidence="1" id="KW-0732">Signal</keyword>
<dbReference type="EMBL" id="JPWI01000004">
    <property type="protein sequence ID" value="RCK46795.1"/>
    <property type="molecule type" value="Genomic_DNA"/>
</dbReference>
<evidence type="ECO:0000256" key="1">
    <source>
        <dbReference type="SAM" id="SignalP"/>
    </source>
</evidence>
<proteinExistence type="predicted"/>
<dbReference type="OrthoDB" id="9780723at2"/>
<dbReference type="RefSeq" id="WP_114097749.1">
    <property type="nucleotide sequence ID" value="NZ_JPWI01000004.1"/>
</dbReference>
<evidence type="ECO:0000313" key="2">
    <source>
        <dbReference type="EMBL" id="RCK46795.1"/>
    </source>
</evidence>
<accession>A0A367WZD0</accession>
<evidence type="ECO:0000313" key="3">
    <source>
        <dbReference type="Proteomes" id="UP000252255"/>
    </source>
</evidence>
<dbReference type="Pfam" id="PF10670">
    <property type="entry name" value="DUF4198"/>
    <property type="match status" value="1"/>
</dbReference>
<gene>
    <name evidence="2" type="ORF">TH30_09435</name>
</gene>
<comment type="caution">
    <text evidence="2">The sequence shown here is derived from an EMBL/GenBank/DDBJ whole genome shotgun (WGS) entry which is preliminary data.</text>
</comment>
<dbReference type="Proteomes" id="UP000252255">
    <property type="component" value="Unassembled WGS sequence"/>
</dbReference>
<feature type="signal peptide" evidence="1">
    <location>
        <begin position="1"/>
        <end position="25"/>
    </location>
</feature>
<protein>
    <submittedName>
        <fullName evidence="2">Nickel transporter</fullName>
    </submittedName>
</protein>
<dbReference type="AlphaFoldDB" id="A0A367WZD0"/>
<feature type="chain" id="PRO_5016991908" evidence="1">
    <location>
        <begin position="26"/>
        <end position="266"/>
    </location>
</feature>
<dbReference type="InterPro" id="IPR019613">
    <property type="entry name" value="DUF4198"/>
</dbReference>
<sequence>MFKTVGRCAVASVCFILLMPLAAQAHFQLVYTPEVNQAAAGDVPVKLIFWHPFENGHVMDMANPIEFYVIHRGEKIDLESTLSPTTFTGSENSAAAFDGTLTLKRSGDYVMVVVPAPYYEQSEDIYIQQITKSYVNRNEIPTDWMEAQGLKTEILPLNRPTNIVAGSTFSGRVLSDGQPVSGVEVEVEYMAAEPDMANGRPKEPTAKPMPGGAIVALTDENGYFTFGIPKAGFWGFAALGSGPDKEFNGKELSQDAVLWVRAYDVK</sequence>
<reference evidence="2 3" key="1">
    <citation type="submission" date="2014-07" db="EMBL/GenBank/DDBJ databases">
        <title>Draft genome sequence of Thalassospira profundimaris PR54-5.</title>
        <authorList>
            <person name="Lai Q."/>
            <person name="Shao Z."/>
        </authorList>
    </citation>
    <scope>NUCLEOTIDE SEQUENCE [LARGE SCALE GENOMIC DNA]</scope>
    <source>
        <strain evidence="2 3">PR54-5</strain>
    </source>
</reference>
<organism evidence="2 3">
    <name type="scientific">Thalassospira profundimaris</name>
    <dbReference type="NCBI Taxonomy" id="502049"/>
    <lineage>
        <taxon>Bacteria</taxon>
        <taxon>Pseudomonadati</taxon>
        <taxon>Pseudomonadota</taxon>
        <taxon>Alphaproteobacteria</taxon>
        <taxon>Rhodospirillales</taxon>
        <taxon>Thalassospiraceae</taxon>
        <taxon>Thalassospira</taxon>
    </lineage>
</organism>